<evidence type="ECO:0000313" key="1">
    <source>
        <dbReference type="EMBL" id="EDL98098.1"/>
    </source>
</evidence>
<organism evidence="1 2">
    <name type="scientific">Rattus norvegicus</name>
    <name type="common">Rat</name>
    <dbReference type="NCBI Taxonomy" id="10116"/>
    <lineage>
        <taxon>Eukaryota</taxon>
        <taxon>Metazoa</taxon>
        <taxon>Chordata</taxon>
        <taxon>Craniata</taxon>
        <taxon>Vertebrata</taxon>
        <taxon>Euteleostomi</taxon>
        <taxon>Mammalia</taxon>
        <taxon>Eutheria</taxon>
        <taxon>Euarchontoglires</taxon>
        <taxon>Glires</taxon>
        <taxon>Rodentia</taxon>
        <taxon>Myomorpha</taxon>
        <taxon>Muroidea</taxon>
        <taxon>Muridae</taxon>
        <taxon>Murinae</taxon>
        <taxon>Rattus</taxon>
    </lineage>
</organism>
<dbReference type="AlphaFoldDB" id="A6J6U8"/>
<gene>
    <name evidence="1" type="ORF">rCG_43916</name>
</gene>
<sequence length="89" mass="9549">MGLELSTNGAVSTGHPQVARPPLVLNGIRDMAPEAPFARYGLVLAVQEILSDARSDPLAKATTLLKSGGACRFLRRFPRLQKTEVSKCS</sequence>
<protein>
    <submittedName>
        <fullName evidence="1">RCG43916</fullName>
    </submittedName>
</protein>
<evidence type="ECO:0000313" key="2">
    <source>
        <dbReference type="Proteomes" id="UP000234681"/>
    </source>
</evidence>
<reference evidence="2" key="1">
    <citation type="submission" date="2005-09" db="EMBL/GenBank/DDBJ databases">
        <authorList>
            <person name="Mural R.J."/>
            <person name="Li P.W."/>
            <person name="Adams M.D."/>
            <person name="Amanatides P.G."/>
            <person name="Baden-Tillson H."/>
            <person name="Barnstead M."/>
            <person name="Chin S.H."/>
            <person name="Dew I."/>
            <person name="Evans C.A."/>
            <person name="Ferriera S."/>
            <person name="Flanigan M."/>
            <person name="Fosler C."/>
            <person name="Glodek A."/>
            <person name="Gu Z."/>
            <person name="Holt R.A."/>
            <person name="Jennings D."/>
            <person name="Kraft C.L."/>
            <person name="Lu F."/>
            <person name="Nguyen T."/>
            <person name="Nusskern D.R."/>
            <person name="Pfannkoch C.M."/>
            <person name="Sitter C."/>
            <person name="Sutton G.G."/>
            <person name="Venter J.C."/>
            <person name="Wang Z."/>
            <person name="Woodage T."/>
            <person name="Zheng X.H."/>
            <person name="Zhong F."/>
        </authorList>
    </citation>
    <scope>NUCLEOTIDE SEQUENCE [LARGE SCALE GENOMIC DNA]</scope>
    <source>
        <strain>BN</strain>
        <strain evidence="2">Sprague-Dawley</strain>
    </source>
</reference>
<dbReference type="EMBL" id="CH473977">
    <property type="protein sequence ID" value="EDL98098.1"/>
    <property type="molecule type" value="Genomic_DNA"/>
</dbReference>
<name>A6J6U8_RAT</name>
<proteinExistence type="predicted"/>
<dbReference type="Proteomes" id="UP000234681">
    <property type="component" value="Chromosome 17"/>
</dbReference>
<accession>A6J6U8</accession>